<evidence type="ECO:0000313" key="2">
    <source>
        <dbReference type="EMBL" id="KAJ2899700.1"/>
    </source>
</evidence>
<reference evidence="2" key="1">
    <citation type="submission" date="2022-07" db="EMBL/GenBank/DDBJ databases">
        <title>Draft genome sequence of Zalerion maritima ATCC 34329, a (micro)plastics degrading marine fungus.</title>
        <authorList>
            <person name="Paco A."/>
            <person name="Goncalves M.F.M."/>
            <person name="Rocha-Santos T.A.P."/>
            <person name="Alves A."/>
        </authorList>
    </citation>
    <scope>NUCLEOTIDE SEQUENCE</scope>
    <source>
        <strain evidence="2">ATCC 34329</strain>
    </source>
</reference>
<dbReference type="InterPro" id="IPR009053">
    <property type="entry name" value="Prefoldin"/>
</dbReference>
<dbReference type="GO" id="GO:0016272">
    <property type="term" value="C:prefoldin complex"/>
    <property type="evidence" value="ECO:0007669"/>
    <property type="project" value="InterPro"/>
</dbReference>
<gene>
    <name evidence="2" type="ORF">MKZ38_002893</name>
</gene>
<dbReference type="NCBIfam" id="TIGR00293">
    <property type="entry name" value="prefoldin subunit alpha"/>
    <property type="match status" value="1"/>
</dbReference>
<evidence type="ECO:0008006" key="4">
    <source>
        <dbReference type="Google" id="ProtNLM"/>
    </source>
</evidence>
<dbReference type="GO" id="GO:0051082">
    <property type="term" value="F:unfolded protein binding"/>
    <property type="evidence" value="ECO:0007669"/>
    <property type="project" value="InterPro"/>
</dbReference>
<name>A0AAD5WS52_9PEZI</name>
<dbReference type="GO" id="GO:0006457">
    <property type="term" value="P:protein folding"/>
    <property type="evidence" value="ECO:0007669"/>
    <property type="project" value="InterPro"/>
</dbReference>
<dbReference type="GO" id="GO:0005737">
    <property type="term" value="C:cytoplasm"/>
    <property type="evidence" value="ECO:0007669"/>
    <property type="project" value="TreeGrafter"/>
</dbReference>
<sequence length="146" mass="16184">MEVSIDSLSPQQLAGLKKQLEEELEHLSSSFNQLAAVQSKFRECLRCVERGVKSSSEEGDSILVPLTTSLYVRGNISQSDKVVVDVGTGFYVEKDTKSTVQFYTAKIQEISGNIQGLEGMVEKKSGSLQLVEEVRKNTSRPLKKQE</sequence>
<dbReference type="InterPro" id="IPR011599">
    <property type="entry name" value="PFD_alpha_archaea"/>
</dbReference>
<dbReference type="CDD" id="cd23157">
    <property type="entry name" value="Prefoldin_5"/>
    <property type="match status" value="1"/>
</dbReference>
<evidence type="ECO:0000313" key="3">
    <source>
        <dbReference type="Proteomes" id="UP001201980"/>
    </source>
</evidence>
<keyword evidence="3" id="KW-1185">Reference proteome</keyword>
<dbReference type="EMBL" id="JAKWBI020000190">
    <property type="protein sequence ID" value="KAJ2899700.1"/>
    <property type="molecule type" value="Genomic_DNA"/>
</dbReference>
<dbReference type="Proteomes" id="UP001201980">
    <property type="component" value="Unassembled WGS sequence"/>
</dbReference>
<protein>
    <recommendedName>
        <fullName evidence="4">Prefoldin subunit 5</fullName>
    </recommendedName>
</protein>
<dbReference type="PANTHER" id="PTHR12674">
    <property type="entry name" value="PREFOLDIN SUBUNIT 5"/>
    <property type="match status" value="1"/>
</dbReference>
<dbReference type="PANTHER" id="PTHR12674:SF2">
    <property type="entry name" value="PREFOLDIN SUBUNIT 5"/>
    <property type="match status" value="1"/>
</dbReference>
<dbReference type="InterPro" id="IPR004127">
    <property type="entry name" value="Prefoldin_subunit_alpha"/>
</dbReference>
<dbReference type="SUPFAM" id="SSF46579">
    <property type="entry name" value="Prefoldin"/>
    <property type="match status" value="1"/>
</dbReference>
<dbReference type="Gene3D" id="1.10.287.370">
    <property type="match status" value="1"/>
</dbReference>
<dbReference type="Pfam" id="PF02996">
    <property type="entry name" value="Prefoldin"/>
    <property type="match status" value="1"/>
</dbReference>
<dbReference type="AlphaFoldDB" id="A0AAD5WS52"/>
<proteinExistence type="inferred from homology"/>
<evidence type="ECO:0000256" key="1">
    <source>
        <dbReference type="ARBA" id="ARBA00010048"/>
    </source>
</evidence>
<accession>A0AAD5WS52</accession>
<comment type="caution">
    <text evidence="2">The sequence shown here is derived from an EMBL/GenBank/DDBJ whole genome shotgun (WGS) entry which is preliminary data.</text>
</comment>
<dbReference type="GO" id="GO:1990114">
    <property type="term" value="P:RNA polymerase II core complex assembly"/>
    <property type="evidence" value="ECO:0007669"/>
    <property type="project" value="TreeGrafter"/>
</dbReference>
<comment type="similarity">
    <text evidence="1">Belongs to the prefoldin subunit alpha family.</text>
</comment>
<dbReference type="GO" id="GO:1990115">
    <property type="term" value="P:RNA polymerase III assembly"/>
    <property type="evidence" value="ECO:0007669"/>
    <property type="project" value="TreeGrafter"/>
</dbReference>
<organism evidence="2 3">
    <name type="scientific">Zalerion maritima</name>
    <dbReference type="NCBI Taxonomy" id="339359"/>
    <lineage>
        <taxon>Eukaryota</taxon>
        <taxon>Fungi</taxon>
        <taxon>Dikarya</taxon>
        <taxon>Ascomycota</taxon>
        <taxon>Pezizomycotina</taxon>
        <taxon>Sordariomycetes</taxon>
        <taxon>Lulworthiomycetidae</taxon>
        <taxon>Lulworthiales</taxon>
        <taxon>Lulworthiaceae</taxon>
        <taxon>Zalerion</taxon>
    </lineage>
</organism>
<dbReference type="GO" id="GO:1990113">
    <property type="term" value="P:RNA polymerase I assembly"/>
    <property type="evidence" value="ECO:0007669"/>
    <property type="project" value="TreeGrafter"/>
</dbReference>